<reference evidence="3 4" key="1">
    <citation type="submission" date="2020-02" db="EMBL/GenBank/DDBJ databases">
        <authorList>
            <person name="Li X.-J."/>
            <person name="Han X.-M."/>
        </authorList>
    </citation>
    <scope>NUCLEOTIDE SEQUENCE [LARGE SCALE GENOMIC DNA]</scope>
    <source>
        <strain evidence="3 4">CCTCC AB 2017055</strain>
    </source>
</reference>
<dbReference type="PROSITE" id="PS51318">
    <property type="entry name" value="TAT"/>
    <property type="match status" value="1"/>
</dbReference>
<organism evidence="3 4">
    <name type="scientific">Phytoactinopolyspora halotolerans</name>
    <dbReference type="NCBI Taxonomy" id="1981512"/>
    <lineage>
        <taxon>Bacteria</taxon>
        <taxon>Bacillati</taxon>
        <taxon>Actinomycetota</taxon>
        <taxon>Actinomycetes</taxon>
        <taxon>Jiangellales</taxon>
        <taxon>Jiangellaceae</taxon>
        <taxon>Phytoactinopolyspora</taxon>
    </lineage>
</organism>
<keyword evidence="1" id="KW-0472">Membrane</keyword>
<dbReference type="EMBL" id="JAAGOA010000014">
    <property type="protein sequence ID" value="NEE02429.1"/>
    <property type="molecule type" value="Genomic_DNA"/>
</dbReference>
<comment type="caution">
    <text evidence="3">The sequence shown here is derived from an EMBL/GenBank/DDBJ whole genome shotgun (WGS) entry which is preliminary data.</text>
</comment>
<feature type="transmembrane region" description="Helical" evidence="1">
    <location>
        <begin position="227"/>
        <end position="249"/>
    </location>
</feature>
<name>A0A6L9SBH8_9ACTN</name>
<feature type="signal peptide" evidence="2">
    <location>
        <begin position="1"/>
        <end position="42"/>
    </location>
</feature>
<accession>A0A6L9SBH8</accession>
<evidence type="ECO:0000256" key="2">
    <source>
        <dbReference type="SAM" id="SignalP"/>
    </source>
</evidence>
<proteinExistence type="predicted"/>
<feature type="chain" id="PRO_5039092121" evidence="2">
    <location>
        <begin position="43"/>
        <end position="431"/>
    </location>
</feature>
<evidence type="ECO:0000256" key="1">
    <source>
        <dbReference type="SAM" id="Phobius"/>
    </source>
</evidence>
<dbReference type="InterPro" id="IPR006311">
    <property type="entry name" value="TAT_signal"/>
</dbReference>
<dbReference type="RefSeq" id="WP_163740935.1">
    <property type="nucleotide sequence ID" value="NZ_JAAGOA010000014.1"/>
</dbReference>
<keyword evidence="4" id="KW-1185">Reference proteome</keyword>
<keyword evidence="2" id="KW-0732">Signal</keyword>
<evidence type="ECO:0000313" key="3">
    <source>
        <dbReference type="EMBL" id="NEE02429.1"/>
    </source>
</evidence>
<dbReference type="Proteomes" id="UP000475214">
    <property type="component" value="Unassembled WGS sequence"/>
</dbReference>
<keyword evidence="1" id="KW-1133">Transmembrane helix</keyword>
<protein>
    <submittedName>
        <fullName evidence="3">Uncharacterized protein</fullName>
    </submittedName>
</protein>
<keyword evidence="1" id="KW-0812">Transmembrane</keyword>
<gene>
    <name evidence="3" type="ORF">G1H10_19855</name>
</gene>
<sequence>MHGRDRKITRVSLALPAFALSRRRLMGAVVLAVGGLTVGATAAAAEAADDGPVRVATVDEMIDRLRDDPILVQPSMGMGDSALAHDVLTEAASGAELPVYVVLAQMPEELADGERPGEQVAVLLRDELGDGVYHVEFLGESSYTGVWGAPDEYDFRDAYIALRNAEENGPGEYPRASALFEAAVVAHAAASPGQELPQSVVDDYASRPWAFIPESTTSMADAKATRWVATLATVIGVLIAGIIVTLGVVRAKPLKTKAGVPARRSAHETVPEQMADRARKRLASARRRFEALPGTELTADPGEKAARAIDAAERVLDTGDELDAVGAYVLALIADREVDRVKRPERPAFRPCFINPLHGESHDTVRVGGSSIDAPVCSTCGRQQGAFLSVRKGIRGWAPYVETDTVWAWTGYGALVGDLADQVLADRGVRR</sequence>
<dbReference type="AlphaFoldDB" id="A0A6L9SBH8"/>
<evidence type="ECO:0000313" key="4">
    <source>
        <dbReference type="Proteomes" id="UP000475214"/>
    </source>
</evidence>